<protein>
    <recommendedName>
        <fullName evidence="3">Translocation protein sec72</fullName>
    </recommendedName>
</protein>
<dbReference type="GO" id="GO:0006457">
    <property type="term" value="P:protein folding"/>
    <property type="evidence" value="ECO:0007669"/>
    <property type="project" value="TreeGrafter"/>
</dbReference>
<dbReference type="GO" id="GO:0051879">
    <property type="term" value="F:Hsp90 protein binding"/>
    <property type="evidence" value="ECO:0007669"/>
    <property type="project" value="TreeGrafter"/>
</dbReference>
<evidence type="ECO:0000313" key="2">
    <source>
        <dbReference type="Proteomes" id="UP000243515"/>
    </source>
</evidence>
<dbReference type="GO" id="GO:0005634">
    <property type="term" value="C:nucleus"/>
    <property type="evidence" value="ECO:0007669"/>
    <property type="project" value="TreeGrafter"/>
</dbReference>
<sequence length="210" mass="23420">MASSNGLDSFTQYPLELDPTTKAITLSPDSEQNEVINAELKSLNLLHRALVGLERPNVPPPPLPINPKRSAQITKLRDTANTAYRKSNYPEAIKLYGYAIEMAITRPAWEPLSLVREELSGLYANRAQAHMAQRTWPDGWVDSKCSIECKNAGNAKGWWRGGKCLVEMGRWEEARSWVQRGLEAEDKSGDGAKELVSLMAEIEKGLKRQG</sequence>
<evidence type="ECO:0000313" key="1">
    <source>
        <dbReference type="EMBL" id="OXV10220.1"/>
    </source>
</evidence>
<keyword evidence="2" id="KW-1185">Reference proteome</keyword>
<dbReference type="SUPFAM" id="SSF48452">
    <property type="entry name" value="TPR-like"/>
    <property type="match status" value="1"/>
</dbReference>
<accession>A0A232M1C6</accession>
<dbReference type="Gene3D" id="1.25.40.10">
    <property type="entry name" value="Tetratricopeptide repeat domain"/>
    <property type="match status" value="1"/>
</dbReference>
<organism evidence="1 2">
    <name type="scientific">Elaphomyces granulatus</name>
    <dbReference type="NCBI Taxonomy" id="519963"/>
    <lineage>
        <taxon>Eukaryota</taxon>
        <taxon>Fungi</taxon>
        <taxon>Dikarya</taxon>
        <taxon>Ascomycota</taxon>
        <taxon>Pezizomycotina</taxon>
        <taxon>Eurotiomycetes</taxon>
        <taxon>Eurotiomycetidae</taxon>
        <taxon>Eurotiales</taxon>
        <taxon>Elaphomycetaceae</taxon>
        <taxon>Elaphomyces</taxon>
    </lineage>
</organism>
<dbReference type="GO" id="GO:0030544">
    <property type="term" value="F:Hsp70 protein binding"/>
    <property type="evidence" value="ECO:0007669"/>
    <property type="project" value="TreeGrafter"/>
</dbReference>
<comment type="caution">
    <text evidence="1">The sequence shown here is derived from an EMBL/GenBank/DDBJ whole genome shotgun (WGS) entry which is preliminary data.</text>
</comment>
<name>A0A232M1C6_9EURO</name>
<dbReference type="OrthoDB" id="433738at2759"/>
<dbReference type="GO" id="GO:0005829">
    <property type="term" value="C:cytosol"/>
    <property type="evidence" value="ECO:0007669"/>
    <property type="project" value="TreeGrafter"/>
</dbReference>
<evidence type="ECO:0008006" key="3">
    <source>
        <dbReference type="Google" id="ProtNLM"/>
    </source>
</evidence>
<dbReference type="PANTHER" id="PTHR46035:SF3">
    <property type="entry name" value="TRANSLOCATION PROTEIN SEC72"/>
    <property type="match status" value="1"/>
</dbReference>
<reference evidence="1 2" key="1">
    <citation type="journal article" date="2015" name="Environ. Microbiol.">
        <title>Metagenome sequence of Elaphomyces granulatus from sporocarp tissue reveals Ascomycota ectomycorrhizal fingerprints of genome expansion and a Proteobacteria-rich microbiome.</title>
        <authorList>
            <person name="Quandt C.A."/>
            <person name="Kohler A."/>
            <person name="Hesse C.N."/>
            <person name="Sharpton T.J."/>
            <person name="Martin F."/>
            <person name="Spatafora J.W."/>
        </authorList>
    </citation>
    <scope>NUCLEOTIDE SEQUENCE [LARGE SCALE GENOMIC DNA]</scope>
    <source>
        <strain evidence="1 2">OSC145934</strain>
    </source>
</reference>
<dbReference type="AlphaFoldDB" id="A0A232M1C6"/>
<dbReference type="PANTHER" id="PTHR46035">
    <property type="entry name" value="TETRATRICOPEPTIDE REPEAT PROTEIN 4"/>
    <property type="match status" value="1"/>
</dbReference>
<dbReference type="Proteomes" id="UP000243515">
    <property type="component" value="Unassembled WGS sequence"/>
</dbReference>
<dbReference type="EMBL" id="NPHW01003051">
    <property type="protein sequence ID" value="OXV10220.1"/>
    <property type="molecule type" value="Genomic_DNA"/>
</dbReference>
<proteinExistence type="predicted"/>
<gene>
    <name evidence="1" type="ORF">Egran_02015</name>
</gene>
<dbReference type="InterPro" id="IPR011990">
    <property type="entry name" value="TPR-like_helical_dom_sf"/>
</dbReference>